<dbReference type="PhylomeDB" id="T1J331"/>
<dbReference type="SMART" id="SM00512">
    <property type="entry name" value="Skp1"/>
    <property type="match status" value="1"/>
</dbReference>
<comment type="subcellular location">
    <subcellularLocation>
        <location evidence="1">Nucleus</location>
    </subcellularLocation>
</comment>
<comment type="similarity">
    <text evidence="2">Belongs to the SKP1 family.</text>
</comment>
<dbReference type="FunFam" id="3.30.710.10:FF:000035">
    <property type="entry name" value="Elongin C transcription elongation factor"/>
    <property type="match status" value="1"/>
</dbReference>
<evidence type="ECO:0000256" key="2">
    <source>
        <dbReference type="ARBA" id="ARBA00009993"/>
    </source>
</evidence>
<dbReference type="InterPro" id="IPR039948">
    <property type="entry name" value="ELC1"/>
</dbReference>
<proteinExistence type="inferred from homology"/>
<accession>T1J331</accession>
<dbReference type="Proteomes" id="UP000014500">
    <property type="component" value="Unassembled WGS sequence"/>
</dbReference>
<dbReference type="InterPro" id="IPR016073">
    <property type="entry name" value="Skp1_comp_POZ"/>
</dbReference>
<evidence type="ECO:0000256" key="4">
    <source>
        <dbReference type="ARBA" id="ARBA00023242"/>
    </source>
</evidence>
<evidence type="ECO:0000259" key="5">
    <source>
        <dbReference type="Pfam" id="PF03931"/>
    </source>
</evidence>
<evidence type="ECO:0000256" key="1">
    <source>
        <dbReference type="ARBA" id="ARBA00004123"/>
    </source>
</evidence>
<dbReference type="GO" id="GO:0006511">
    <property type="term" value="P:ubiquitin-dependent protein catabolic process"/>
    <property type="evidence" value="ECO:0007669"/>
    <property type="project" value="InterPro"/>
</dbReference>
<dbReference type="InterPro" id="IPR001232">
    <property type="entry name" value="SKP1-like"/>
</dbReference>
<evidence type="ECO:0000313" key="7">
    <source>
        <dbReference type="Proteomes" id="UP000014500"/>
    </source>
</evidence>
<evidence type="ECO:0000256" key="3">
    <source>
        <dbReference type="ARBA" id="ARBA00021347"/>
    </source>
</evidence>
<name>T1J331_STRMM</name>
<reference evidence="6" key="2">
    <citation type="submission" date="2015-02" db="UniProtKB">
        <authorList>
            <consortium name="EnsemblMetazoa"/>
        </authorList>
    </citation>
    <scope>IDENTIFICATION</scope>
</reference>
<dbReference type="STRING" id="126957.T1J331"/>
<dbReference type="GO" id="GO:0005634">
    <property type="term" value="C:nucleus"/>
    <property type="evidence" value="ECO:0007669"/>
    <property type="project" value="UniProtKB-SubCell"/>
</dbReference>
<dbReference type="InterPro" id="IPR011333">
    <property type="entry name" value="SKP1/BTB/POZ_sf"/>
</dbReference>
<dbReference type="Pfam" id="PF03931">
    <property type="entry name" value="Skp1_POZ"/>
    <property type="match status" value="1"/>
</dbReference>
<dbReference type="SUPFAM" id="SSF54695">
    <property type="entry name" value="POZ domain"/>
    <property type="match status" value="1"/>
</dbReference>
<protein>
    <recommendedName>
        <fullName evidence="3">Elongin-C</fullName>
    </recommendedName>
</protein>
<dbReference type="eggNOG" id="KOG3473">
    <property type="taxonomic scope" value="Eukaryota"/>
</dbReference>
<dbReference type="PANTHER" id="PTHR20648">
    <property type="entry name" value="ELONGIN-C"/>
    <property type="match status" value="1"/>
</dbReference>
<organism evidence="6 7">
    <name type="scientific">Strigamia maritima</name>
    <name type="common">European centipede</name>
    <name type="synonym">Geophilus maritimus</name>
    <dbReference type="NCBI Taxonomy" id="126957"/>
    <lineage>
        <taxon>Eukaryota</taxon>
        <taxon>Metazoa</taxon>
        <taxon>Ecdysozoa</taxon>
        <taxon>Arthropoda</taxon>
        <taxon>Myriapoda</taxon>
        <taxon>Chilopoda</taxon>
        <taxon>Pleurostigmophora</taxon>
        <taxon>Geophilomorpha</taxon>
        <taxon>Linotaeniidae</taxon>
        <taxon>Strigamia</taxon>
    </lineage>
</organism>
<reference evidence="7" key="1">
    <citation type="submission" date="2011-05" db="EMBL/GenBank/DDBJ databases">
        <authorList>
            <person name="Richards S.R."/>
            <person name="Qu J."/>
            <person name="Jiang H."/>
            <person name="Jhangiani S.N."/>
            <person name="Agravi P."/>
            <person name="Goodspeed R."/>
            <person name="Gross S."/>
            <person name="Mandapat C."/>
            <person name="Jackson L."/>
            <person name="Mathew T."/>
            <person name="Pu L."/>
            <person name="Thornton R."/>
            <person name="Saada N."/>
            <person name="Wilczek-Boney K.B."/>
            <person name="Lee S."/>
            <person name="Kovar C."/>
            <person name="Wu Y."/>
            <person name="Scherer S.E."/>
            <person name="Worley K.C."/>
            <person name="Muzny D.M."/>
            <person name="Gibbs R."/>
        </authorList>
    </citation>
    <scope>NUCLEOTIDE SEQUENCE</scope>
    <source>
        <strain evidence="7">Brora</strain>
    </source>
</reference>
<dbReference type="HOGENOM" id="CLU_130038_0_2_1"/>
<dbReference type="EMBL" id="JH431820">
    <property type="status" value="NOT_ANNOTATED_CDS"/>
    <property type="molecule type" value="Genomic_DNA"/>
</dbReference>
<sequence length="104" mass="11937">MSNSECVVNCDGLDHSHVKLISSDEREFIIKREHALLSGTIRGMLMEQGLWNQVKFSQISGAVLKIVCDYLAYRAQYVNGKRELPSFYLPLEISPERLSRFLDM</sequence>
<evidence type="ECO:0000313" key="6">
    <source>
        <dbReference type="EnsemblMetazoa" id="SMAR007989-PA"/>
    </source>
</evidence>
<keyword evidence="4" id="KW-0539">Nucleus</keyword>
<feature type="domain" description="SKP1 component POZ" evidence="5">
    <location>
        <begin position="17"/>
        <end position="74"/>
    </location>
</feature>
<dbReference type="EnsemblMetazoa" id="SMAR007989-RA">
    <property type="protein sequence ID" value="SMAR007989-PA"/>
    <property type="gene ID" value="SMAR007989"/>
</dbReference>
<keyword evidence="7" id="KW-1185">Reference proteome</keyword>
<dbReference type="Gene3D" id="3.30.710.10">
    <property type="entry name" value="Potassium Channel Kv1.1, Chain A"/>
    <property type="match status" value="1"/>
</dbReference>
<dbReference type="AlphaFoldDB" id="T1J331"/>